<dbReference type="Pfam" id="PF14474">
    <property type="entry name" value="RTC4"/>
    <property type="match status" value="1"/>
</dbReference>
<evidence type="ECO:0000259" key="8">
    <source>
        <dbReference type="SMART" id="SM01312"/>
    </source>
</evidence>
<reference evidence="9" key="1">
    <citation type="submission" date="2021-06" db="EMBL/GenBank/DDBJ databases">
        <authorList>
            <person name="Kallberg Y."/>
            <person name="Tangrot J."/>
            <person name="Rosling A."/>
        </authorList>
    </citation>
    <scope>NUCLEOTIDE SEQUENCE</scope>
    <source>
        <strain evidence="9">87-6 pot B 2015</strain>
    </source>
</reference>
<keyword evidence="7" id="KW-0539">Nucleus</keyword>
<dbReference type="PANTHER" id="PTHR41391:SF1">
    <property type="entry name" value="RESTRICTION OF TELOMERE CAPPING PROTEIN 4"/>
    <property type="match status" value="1"/>
</dbReference>
<comment type="subcellular location">
    <subcellularLocation>
        <location evidence="3">Cytoplasm</location>
    </subcellularLocation>
    <subcellularLocation>
        <location evidence="2">Nucleus</location>
    </subcellularLocation>
</comment>
<sequence length="86" mass="9533">PGYYGPKGLAIILKILTELFIRTGILTVDLCIPQSSSQYLSQVLVPETAIRLIAEDYKGISLNDAKEIMIDSVDFGLYVHDDNCEN</sequence>
<dbReference type="GO" id="GO:0005634">
    <property type="term" value="C:nucleus"/>
    <property type="evidence" value="ECO:0007669"/>
    <property type="project" value="UniProtKB-SubCell"/>
</dbReference>
<dbReference type="SMART" id="SM01312">
    <property type="entry name" value="RTC4"/>
    <property type="match status" value="1"/>
</dbReference>
<feature type="domain" description="Restriction of telomere capping protein 4 C-terminal" evidence="8">
    <location>
        <begin position="1"/>
        <end position="82"/>
    </location>
</feature>
<protein>
    <recommendedName>
        <fullName evidence="5">Restriction of telomere capping protein 4</fullName>
    </recommendedName>
</protein>
<dbReference type="PANTHER" id="PTHR41391">
    <property type="entry name" value="RESTRICTION OF TELOMERE CAPPING PROTEIN 4"/>
    <property type="match status" value="1"/>
</dbReference>
<feature type="non-terminal residue" evidence="9">
    <location>
        <position position="1"/>
    </location>
</feature>
<accession>A0A9N9ACJ4</accession>
<keyword evidence="10" id="KW-1185">Reference proteome</keyword>
<evidence type="ECO:0000256" key="7">
    <source>
        <dbReference type="ARBA" id="ARBA00023242"/>
    </source>
</evidence>
<comment type="similarity">
    <text evidence="4">Belongs to the RTC4 family.</text>
</comment>
<evidence type="ECO:0000256" key="6">
    <source>
        <dbReference type="ARBA" id="ARBA00022490"/>
    </source>
</evidence>
<name>A0A9N9ACJ4_FUNMO</name>
<dbReference type="AlphaFoldDB" id="A0A9N9ACJ4"/>
<evidence type="ECO:0000256" key="4">
    <source>
        <dbReference type="ARBA" id="ARBA00009461"/>
    </source>
</evidence>
<evidence type="ECO:0000256" key="1">
    <source>
        <dbReference type="ARBA" id="ARBA00002738"/>
    </source>
</evidence>
<dbReference type="Proteomes" id="UP000789375">
    <property type="component" value="Unassembled WGS sequence"/>
</dbReference>
<organism evidence="9 10">
    <name type="scientific">Funneliformis mosseae</name>
    <name type="common">Endomycorrhizal fungus</name>
    <name type="synonym">Glomus mosseae</name>
    <dbReference type="NCBI Taxonomy" id="27381"/>
    <lineage>
        <taxon>Eukaryota</taxon>
        <taxon>Fungi</taxon>
        <taxon>Fungi incertae sedis</taxon>
        <taxon>Mucoromycota</taxon>
        <taxon>Glomeromycotina</taxon>
        <taxon>Glomeromycetes</taxon>
        <taxon>Glomerales</taxon>
        <taxon>Glomeraceae</taxon>
        <taxon>Funneliformis</taxon>
    </lineage>
</organism>
<evidence type="ECO:0000256" key="5">
    <source>
        <dbReference type="ARBA" id="ARBA00015162"/>
    </source>
</evidence>
<keyword evidence="6" id="KW-0963">Cytoplasm</keyword>
<proteinExistence type="inferred from homology"/>
<comment type="caution">
    <text evidence="9">The sequence shown here is derived from an EMBL/GenBank/DDBJ whole genome shotgun (WGS) entry which is preliminary data.</text>
</comment>
<dbReference type="InterPro" id="IPR039024">
    <property type="entry name" value="RTC4"/>
</dbReference>
<evidence type="ECO:0000256" key="2">
    <source>
        <dbReference type="ARBA" id="ARBA00004123"/>
    </source>
</evidence>
<dbReference type="EMBL" id="CAJVPP010001009">
    <property type="protein sequence ID" value="CAG8528050.1"/>
    <property type="molecule type" value="Genomic_DNA"/>
</dbReference>
<comment type="function">
    <text evidence="1">May be involved in a process influencing telomere capping.</text>
</comment>
<evidence type="ECO:0000313" key="10">
    <source>
        <dbReference type="Proteomes" id="UP000789375"/>
    </source>
</evidence>
<dbReference type="InterPro" id="IPR028094">
    <property type="entry name" value="RTC4_C"/>
</dbReference>
<evidence type="ECO:0000256" key="3">
    <source>
        <dbReference type="ARBA" id="ARBA00004496"/>
    </source>
</evidence>
<gene>
    <name evidence="9" type="ORF">FMOSSE_LOCUS5368</name>
</gene>
<dbReference type="GO" id="GO:0005737">
    <property type="term" value="C:cytoplasm"/>
    <property type="evidence" value="ECO:0007669"/>
    <property type="project" value="UniProtKB-SubCell"/>
</dbReference>
<evidence type="ECO:0000313" key="9">
    <source>
        <dbReference type="EMBL" id="CAG8528050.1"/>
    </source>
</evidence>